<sequence length="94" mass="10179">MRTVICKICLVSGRVQGVFYRATCRRRAGELGVRGYAKNLPDGRVEVLACGEEGAVEAFVQWLWEGSAASRVQAVQVSEAPERLVGAPEGFHTA</sequence>
<evidence type="ECO:0000313" key="2">
    <source>
        <dbReference type="EMBL" id="EQD62041.1"/>
    </source>
</evidence>
<dbReference type="InterPro" id="IPR001792">
    <property type="entry name" value="Acylphosphatase-like_dom"/>
</dbReference>
<dbReference type="NCBIfam" id="NF011022">
    <property type="entry name" value="PRK14451.1"/>
    <property type="match status" value="1"/>
</dbReference>
<dbReference type="InterPro" id="IPR036046">
    <property type="entry name" value="Acylphosphatase-like_dom_sf"/>
</dbReference>
<evidence type="ECO:0000259" key="1">
    <source>
        <dbReference type="PROSITE" id="PS51160"/>
    </source>
</evidence>
<dbReference type="SUPFAM" id="SSF54975">
    <property type="entry name" value="Acylphosphatase/BLUF domain-like"/>
    <property type="match status" value="1"/>
</dbReference>
<dbReference type="Gene3D" id="3.30.70.100">
    <property type="match status" value="1"/>
</dbReference>
<dbReference type="AlphaFoldDB" id="T1AN56"/>
<dbReference type="InterPro" id="IPR020456">
    <property type="entry name" value="Acylphosphatase"/>
</dbReference>
<reference evidence="2" key="2">
    <citation type="journal article" date="2014" name="ISME J.">
        <title>Microbial stratification in low pH oxic and suboxic macroscopic growths along an acid mine drainage.</title>
        <authorList>
            <person name="Mendez-Garcia C."/>
            <person name="Mesa V."/>
            <person name="Sprenger R.R."/>
            <person name="Richter M."/>
            <person name="Diez M.S."/>
            <person name="Solano J."/>
            <person name="Bargiela R."/>
            <person name="Golyshina O.V."/>
            <person name="Manteca A."/>
            <person name="Ramos J.L."/>
            <person name="Gallego J.R."/>
            <person name="Llorente I."/>
            <person name="Martins Dos Santos V.A."/>
            <person name="Jensen O.N."/>
            <person name="Pelaez A.I."/>
            <person name="Sanchez J."/>
            <person name="Ferrer M."/>
        </authorList>
    </citation>
    <scope>NUCLEOTIDE SEQUENCE</scope>
</reference>
<organism evidence="2">
    <name type="scientific">mine drainage metagenome</name>
    <dbReference type="NCBI Taxonomy" id="410659"/>
    <lineage>
        <taxon>unclassified sequences</taxon>
        <taxon>metagenomes</taxon>
        <taxon>ecological metagenomes</taxon>
    </lineage>
</organism>
<dbReference type="Pfam" id="PF00708">
    <property type="entry name" value="Acylphosphatase"/>
    <property type="match status" value="1"/>
</dbReference>
<feature type="domain" description="Acylphosphatase-like" evidence="1">
    <location>
        <begin position="6"/>
        <end position="94"/>
    </location>
</feature>
<dbReference type="GO" id="GO:0003998">
    <property type="term" value="F:acylphosphatase activity"/>
    <property type="evidence" value="ECO:0007669"/>
    <property type="project" value="UniProtKB-EC"/>
</dbReference>
<keyword evidence="2" id="KW-0378">Hydrolase</keyword>
<dbReference type="PANTHER" id="PTHR47268:SF4">
    <property type="entry name" value="ACYLPHOSPHATASE"/>
    <property type="match status" value="1"/>
</dbReference>
<comment type="caution">
    <text evidence="2">The sequence shown here is derived from an EMBL/GenBank/DDBJ whole genome shotgun (WGS) entry which is preliminary data.</text>
</comment>
<reference evidence="2" key="1">
    <citation type="submission" date="2013-08" db="EMBL/GenBank/DDBJ databases">
        <authorList>
            <person name="Mendez C."/>
            <person name="Richter M."/>
            <person name="Ferrer M."/>
            <person name="Sanchez J."/>
        </authorList>
    </citation>
    <scope>NUCLEOTIDE SEQUENCE</scope>
</reference>
<dbReference type="PROSITE" id="PS51160">
    <property type="entry name" value="ACYLPHOSPHATASE_3"/>
    <property type="match status" value="1"/>
</dbReference>
<protein>
    <submittedName>
        <fullName evidence="2">Acylphosphatase</fullName>
        <ecNumber evidence="2">3.6.1.7</ecNumber>
    </submittedName>
</protein>
<dbReference type="PROSITE" id="PS00151">
    <property type="entry name" value="ACYLPHOSPHATASE_2"/>
    <property type="match status" value="1"/>
</dbReference>
<dbReference type="EMBL" id="AUZX01006779">
    <property type="protein sequence ID" value="EQD62041.1"/>
    <property type="molecule type" value="Genomic_DNA"/>
</dbReference>
<dbReference type="PANTHER" id="PTHR47268">
    <property type="entry name" value="ACYLPHOSPHATASE"/>
    <property type="match status" value="1"/>
</dbReference>
<name>T1AN56_9ZZZZ</name>
<dbReference type="EC" id="3.6.1.7" evidence="2"/>
<dbReference type="InterPro" id="IPR017968">
    <property type="entry name" value="Acylphosphatase_CS"/>
</dbReference>
<proteinExistence type="predicted"/>
<gene>
    <name evidence="2" type="ORF">B1A_09503</name>
</gene>
<accession>T1AN56</accession>